<name>A0A564FXH7_9HYPH</name>
<organism evidence="4 5">
    <name type="scientific">Methylobacterium dankookense</name>
    <dbReference type="NCBI Taxonomy" id="560405"/>
    <lineage>
        <taxon>Bacteria</taxon>
        <taxon>Pseudomonadati</taxon>
        <taxon>Pseudomonadota</taxon>
        <taxon>Alphaproteobacteria</taxon>
        <taxon>Hyphomicrobiales</taxon>
        <taxon>Methylobacteriaceae</taxon>
        <taxon>Methylobacterium</taxon>
    </lineage>
</organism>
<dbReference type="SUPFAM" id="SSF55961">
    <property type="entry name" value="Bet v1-like"/>
    <property type="match status" value="1"/>
</dbReference>
<evidence type="ECO:0000259" key="2">
    <source>
        <dbReference type="Pfam" id="PF08327"/>
    </source>
</evidence>
<feature type="domain" description="Activator of Hsp90 ATPase homologue 1/2-like C-terminal" evidence="2">
    <location>
        <begin position="15"/>
        <end position="146"/>
    </location>
</feature>
<evidence type="ECO:0000313" key="5">
    <source>
        <dbReference type="Proteomes" id="UP000401717"/>
    </source>
</evidence>
<reference evidence="4 5" key="1">
    <citation type="submission" date="2019-06" db="EMBL/GenBank/DDBJ databases">
        <authorList>
            <person name="Rodrigo-Torres L."/>
            <person name="Arahal R. D."/>
            <person name="Lucena T."/>
        </authorList>
    </citation>
    <scope>NUCLEOTIDE SEQUENCE [LARGE SCALE GENOMIC DNA]</scope>
    <source>
        <strain evidence="4 5">SW08-7</strain>
    </source>
</reference>
<dbReference type="Proteomes" id="UP001055303">
    <property type="component" value="Unassembled WGS sequence"/>
</dbReference>
<dbReference type="RefSeq" id="WP_144764083.1">
    <property type="nucleotide sequence ID" value="NZ_BPQI01000064.1"/>
</dbReference>
<dbReference type="InterPro" id="IPR023393">
    <property type="entry name" value="START-like_dom_sf"/>
</dbReference>
<evidence type="ECO:0000313" key="3">
    <source>
        <dbReference type="EMBL" id="GJD56539.1"/>
    </source>
</evidence>
<evidence type="ECO:0000313" key="4">
    <source>
        <dbReference type="EMBL" id="VUF12702.1"/>
    </source>
</evidence>
<evidence type="ECO:0000313" key="6">
    <source>
        <dbReference type="Proteomes" id="UP001055303"/>
    </source>
</evidence>
<reference evidence="3" key="2">
    <citation type="journal article" date="2021" name="Front. Microbiol.">
        <title>Comprehensive Comparative Genomics and Phenotyping of Methylobacterium Species.</title>
        <authorList>
            <person name="Alessa O."/>
            <person name="Ogura Y."/>
            <person name="Fujitani Y."/>
            <person name="Takami H."/>
            <person name="Hayashi T."/>
            <person name="Sahin N."/>
            <person name="Tani A."/>
        </authorList>
    </citation>
    <scope>NUCLEOTIDE SEQUENCE</scope>
    <source>
        <strain evidence="3">DSM 22415</strain>
    </source>
</reference>
<dbReference type="OrthoDB" id="9805228at2"/>
<dbReference type="Pfam" id="PF08327">
    <property type="entry name" value="AHSA1"/>
    <property type="match status" value="1"/>
</dbReference>
<dbReference type="Gene3D" id="3.30.530.20">
    <property type="match status" value="1"/>
</dbReference>
<dbReference type="Proteomes" id="UP000401717">
    <property type="component" value="Unassembled WGS sequence"/>
</dbReference>
<reference evidence="3" key="3">
    <citation type="submission" date="2021-08" db="EMBL/GenBank/DDBJ databases">
        <authorList>
            <person name="Tani A."/>
            <person name="Ola A."/>
            <person name="Ogura Y."/>
            <person name="Katsura K."/>
            <person name="Hayashi T."/>
        </authorList>
    </citation>
    <scope>NUCLEOTIDE SEQUENCE</scope>
    <source>
        <strain evidence="3">DSM 22415</strain>
    </source>
</reference>
<keyword evidence="6" id="KW-1185">Reference proteome</keyword>
<comment type="similarity">
    <text evidence="1">Belongs to the AHA1 family.</text>
</comment>
<proteinExistence type="inferred from homology"/>
<protein>
    <recommendedName>
        <fullName evidence="2">Activator of Hsp90 ATPase homologue 1/2-like C-terminal domain-containing protein</fullName>
    </recommendedName>
</protein>
<dbReference type="CDD" id="cd07814">
    <property type="entry name" value="SRPBCC_CalC_Aha1-like"/>
    <property type="match status" value="1"/>
</dbReference>
<accession>A0A564FXH7</accession>
<evidence type="ECO:0000256" key="1">
    <source>
        <dbReference type="ARBA" id="ARBA00006817"/>
    </source>
</evidence>
<sequence length="147" mass="16342">MSEPAAVEIVRVYQASCATLFRAWTRPETLRRWLAPGNTIVVSAEADPWTGGRFRIEFEDGDGVRHVFAGRYLDVSPNRRLVMTWTYDGPARLLCGEESQLTVTFDPAGADATELRLTHARIGSAEAADAYARDWPTCLDKLRGALQ</sequence>
<dbReference type="AlphaFoldDB" id="A0A564FXH7"/>
<dbReference type="InterPro" id="IPR013538">
    <property type="entry name" value="ASHA1/2-like_C"/>
</dbReference>
<dbReference type="EMBL" id="BPQI01000064">
    <property type="protein sequence ID" value="GJD56539.1"/>
    <property type="molecule type" value="Genomic_DNA"/>
</dbReference>
<gene>
    <name evidence="3" type="ORF">IFDJLNFL_2436</name>
    <name evidence="4" type="ORF">MTDSW087_02395</name>
</gene>
<dbReference type="EMBL" id="CABFVH010000012">
    <property type="protein sequence ID" value="VUF12702.1"/>
    <property type="molecule type" value="Genomic_DNA"/>
</dbReference>